<comment type="similarity">
    <text evidence="8">Belongs to the phosphoglycerate kinase family.</text>
</comment>
<feature type="binding site" evidence="7">
    <location>
        <position position="314"/>
    </location>
    <ligand>
        <name>ATP</name>
        <dbReference type="ChEBI" id="CHEBI:30616"/>
    </ligand>
</feature>
<feature type="binding site" evidence="7">
    <location>
        <begin position="339"/>
        <end position="342"/>
    </location>
    <ligand>
        <name>ATP</name>
        <dbReference type="ChEBI" id="CHEBI:30616"/>
    </ligand>
</feature>
<evidence type="ECO:0000256" key="4">
    <source>
        <dbReference type="ARBA" id="ARBA00022741"/>
    </source>
</evidence>
<dbReference type="GO" id="GO:0005524">
    <property type="term" value="F:ATP binding"/>
    <property type="evidence" value="ECO:0007669"/>
    <property type="project" value="UniProtKB-KW"/>
</dbReference>
<dbReference type="InterPro" id="IPR001576">
    <property type="entry name" value="Phosphoglycerate_kinase"/>
</dbReference>
<proteinExistence type="inferred from homology"/>
<feature type="binding site" evidence="7">
    <location>
        <position position="200"/>
    </location>
    <ligand>
        <name>ATP</name>
        <dbReference type="ChEBI" id="CHEBI:30616"/>
    </ligand>
</feature>
<reference evidence="9 10" key="1">
    <citation type="journal article" date="2016" name="Nat. Commun.">
        <title>Thousands of microbial genomes shed light on interconnected biogeochemical processes in an aquifer system.</title>
        <authorList>
            <person name="Anantharaman K."/>
            <person name="Brown C.T."/>
            <person name="Hug L.A."/>
            <person name="Sharon I."/>
            <person name="Castelle C.J."/>
            <person name="Probst A.J."/>
            <person name="Thomas B.C."/>
            <person name="Singh A."/>
            <person name="Wilkins M.J."/>
            <person name="Karaoz U."/>
            <person name="Brodie E.L."/>
            <person name="Williams K.H."/>
            <person name="Hubbard S.S."/>
            <person name="Banfield J.F."/>
        </authorList>
    </citation>
    <scope>NUCLEOTIDE SEQUENCE [LARGE SCALE GENOMIC DNA]</scope>
</reference>
<dbReference type="SUPFAM" id="SSF53748">
    <property type="entry name" value="Phosphoglycerate kinase"/>
    <property type="match status" value="1"/>
</dbReference>
<keyword evidence="5 8" id="KW-0418">Kinase</keyword>
<evidence type="ECO:0000256" key="2">
    <source>
        <dbReference type="ARBA" id="ARBA00013061"/>
    </source>
</evidence>
<dbReference type="GO" id="GO:0006096">
    <property type="term" value="P:glycolytic process"/>
    <property type="evidence" value="ECO:0007669"/>
    <property type="project" value="InterPro"/>
</dbReference>
<keyword evidence="6 7" id="KW-0067">ATP-binding</keyword>
<evidence type="ECO:0000256" key="3">
    <source>
        <dbReference type="ARBA" id="ARBA00022679"/>
    </source>
</evidence>
<comment type="caution">
    <text evidence="9">The sequence shown here is derived from an EMBL/GenBank/DDBJ whole genome shotgun (WGS) entry which is preliminary data.</text>
</comment>
<dbReference type="Pfam" id="PF00162">
    <property type="entry name" value="PGK"/>
    <property type="match status" value="1"/>
</dbReference>
<dbReference type="EMBL" id="MHQZ01000017">
    <property type="protein sequence ID" value="OHA14087.1"/>
    <property type="molecule type" value="Genomic_DNA"/>
</dbReference>
<organism evidence="9 10">
    <name type="scientific">Candidatus Tagabacteria bacterium RIFCSPLOWO2_01_FULL_39_11</name>
    <dbReference type="NCBI Taxonomy" id="1802295"/>
    <lineage>
        <taxon>Bacteria</taxon>
        <taxon>Candidatus Tagaibacteriota</taxon>
    </lineage>
</organism>
<dbReference type="PRINTS" id="PR00477">
    <property type="entry name" value="PHGLYCKINASE"/>
</dbReference>
<dbReference type="Gene3D" id="3.40.50.1260">
    <property type="entry name" value="Phosphoglycerate kinase, N-terminal domain"/>
    <property type="match status" value="2"/>
</dbReference>
<dbReference type="AlphaFoldDB" id="A0A1G2LR65"/>
<dbReference type="GO" id="GO:0005829">
    <property type="term" value="C:cytosol"/>
    <property type="evidence" value="ECO:0007669"/>
    <property type="project" value="TreeGrafter"/>
</dbReference>
<keyword evidence="4" id="KW-0547">Nucleotide-binding</keyword>
<protein>
    <recommendedName>
        <fullName evidence="2 8">Phosphoglycerate kinase</fullName>
        <ecNumber evidence="2 8">2.7.2.3</ecNumber>
    </recommendedName>
</protein>
<evidence type="ECO:0000256" key="6">
    <source>
        <dbReference type="ARBA" id="ARBA00022840"/>
    </source>
</evidence>
<evidence type="ECO:0000313" key="10">
    <source>
        <dbReference type="Proteomes" id="UP000178302"/>
    </source>
</evidence>
<evidence type="ECO:0000256" key="1">
    <source>
        <dbReference type="ARBA" id="ARBA00000642"/>
    </source>
</evidence>
<dbReference type="GO" id="GO:0006094">
    <property type="term" value="P:gluconeogenesis"/>
    <property type="evidence" value="ECO:0007669"/>
    <property type="project" value="TreeGrafter"/>
</dbReference>
<keyword evidence="3 8" id="KW-0808">Transferase</keyword>
<dbReference type="InterPro" id="IPR036043">
    <property type="entry name" value="Phosphoglycerate_kinase_sf"/>
</dbReference>
<dbReference type="PIRSF" id="PIRSF000724">
    <property type="entry name" value="Pgk"/>
    <property type="match status" value="1"/>
</dbReference>
<evidence type="ECO:0000256" key="5">
    <source>
        <dbReference type="ARBA" id="ARBA00022777"/>
    </source>
</evidence>
<evidence type="ECO:0000256" key="7">
    <source>
        <dbReference type="PIRSR" id="PIRSR000724-2"/>
    </source>
</evidence>
<dbReference type="EC" id="2.7.2.3" evidence="2 8"/>
<name>A0A1G2LR65_9BACT</name>
<gene>
    <name evidence="9" type="ORF">A2909_02715</name>
</gene>
<dbReference type="GO" id="GO:0004618">
    <property type="term" value="F:phosphoglycerate kinase activity"/>
    <property type="evidence" value="ECO:0007669"/>
    <property type="project" value="UniProtKB-EC"/>
</dbReference>
<sequence length="382" mass="43090">MVNFNFPELNKKDVEGKKCLVRVDFNVSFKNGKFDDDFRIKRTLPLLNWLKEKNARTVLITHIEENDGNIPKLEEFFKLFRKYFIPKINFISDITGNKARKAVNSLKNGDIMLLENLRTDRGEIQNDSEFSEKLASLGDLYINEAFSVSHRMHSSVAGIADFLPSYAGFNFKREVEELSRALNPEHPFLVFIAGKKISTKEKVIGEFLEKADGVVLGGMMAVGFYAALGWNVGKSNIEGNYIQVIRDKFLKDKRIILPDKVVVLRGEKRIEVNARKVRDDDFIYDVSPSFFGSIKEKISKSKLILWNGPFGFLEKGFYAGTERLAQELIGSGASTVVGGGDTVKFLDSRQIINKFSFVSTGGGAMLEFIANETLPGIEVLRR</sequence>
<dbReference type="InterPro" id="IPR015824">
    <property type="entry name" value="Phosphoglycerate_kinase_N"/>
</dbReference>
<dbReference type="PANTHER" id="PTHR11406">
    <property type="entry name" value="PHOSPHOGLYCERATE KINASE"/>
    <property type="match status" value="1"/>
</dbReference>
<evidence type="ECO:0000256" key="8">
    <source>
        <dbReference type="RuleBase" id="RU000532"/>
    </source>
</evidence>
<accession>A0A1G2LR65</accession>
<dbReference type="Proteomes" id="UP000178302">
    <property type="component" value="Unassembled WGS sequence"/>
</dbReference>
<comment type="catalytic activity">
    <reaction evidence="1 8">
        <text>(2R)-3-phosphoglycerate + ATP = (2R)-3-phospho-glyceroyl phosphate + ADP</text>
        <dbReference type="Rhea" id="RHEA:14801"/>
        <dbReference type="ChEBI" id="CHEBI:30616"/>
        <dbReference type="ChEBI" id="CHEBI:57604"/>
        <dbReference type="ChEBI" id="CHEBI:58272"/>
        <dbReference type="ChEBI" id="CHEBI:456216"/>
        <dbReference type="EC" id="2.7.2.3"/>
    </reaction>
</comment>
<dbReference type="GO" id="GO:0043531">
    <property type="term" value="F:ADP binding"/>
    <property type="evidence" value="ECO:0007669"/>
    <property type="project" value="TreeGrafter"/>
</dbReference>
<evidence type="ECO:0000313" key="9">
    <source>
        <dbReference type="EMBL" id="OHA14087.1"/>
    </source>
</evidence>
<dbReference type="PANTHER" id="PTHR11406:SF23">
    <property type="entry name" value="PHOSPHOGLYCERATE KINASE 1, CHLOROPLASTIC-RELATED"/>
    <property type="match status" value="1"/>
</dbReference>